<sequence>MHDLLGQFYAYARETWRYRWLALAVAWVICVAGWLFVFDMPDEYRASARVHVDTQSMLRPLLRGLAVDTNLTQRVNLMTRTLLTRPNMEKVARMTDMHLEAQTDAQMHALVERLRNKISIQGNQRENLYTLSYNDRDPQRAHAVVQAILTIFTESALGDTRLDSDMAQSFIEKQIKEYEKRLTEAEQRLANFRRKNVGMLPSDRGDYYQRLQQAQNKLEEAQLRLREAKSRREEVRRQLAGEEPSFGITNYQESVSGNSNLDTRIQDFEKRLDEMLLTYTGRHPDVIALKRTIANLEQQKQEQVQLNGDRPSSGNGQLETNPVYQQMRISLSNAEVEISTLKERVQRYEQEVNELRQLVDTIPEIEAELKRLNRDYNVNRTNYEKLLERRETAEMSQDFEEGGQQMQFRVIEPSRVPDSPAEPNRPLLLTGVLFVGLGVGLALGFIVSQLRPVFHDRRTLNSVTQFPVLGTVSLMMDEHARSRRRTEMLFLGSITALLLIAYAVVVVVGGK</sequence>
<feature type="transmembrane region" description="Helical" evidence="2">
    <location>
        <begin position="427"/>
        <end position="447"/>
    </location>
</feature>
<accession>A0A4R8IRX0</accession>
<dbReference type="RefSeq" id="WP_134080363.1">
    <property type="nucleotide sequence ID" value="NZ_SOQX01000001.1"/>
</dbReference>
<dbReference type="GO" id="GO:0005886">
    <property type="term" value="C:plasma membrane"/>
    <property type="evidence" value="ECO:0007669"/>
    <property type="project" value="TreeGrafter"/>
</dbReference>
<evidence type="ECO:0000259" key="3">
    <source>
        <dbReference type="Pfam" id="PF13807"/>
    </source>
</evidence>
<feature type="domain" description="Tyrosine-protein kinase G-rich" evidence="3">
    <location>
        <begin position="368"/>
        <end position="445"/>
    </location>
</feature>
<dbReference type="SUPFAM" id="SSF57997">
    <property type="entry name" value="Tropomyosin"/>
    <property type="match status" value="1"/>
</dbReference>
<comment type="caution">
    <text evidence="4">The sequence shown here is derived from an EMBL/GenBank/DDBJ whole genome shotgun (WGS) entry which is preliminary data.</text>
</comment>
<evidence type="ECO:0000256" key="1">
    <source>
        <dbReference type="SAM" id="MobiDB-lite"/>
    </source>
</evidence>
<evidence type="ECO:0000256" key="2">
    <source>
        <dbReference type="SAM" id="Phobius"/>
    </source>
</evidence>
<dbReference type="AlphaFoldDB" id="A0A4R8IRX0"/>
<dbReference type="InterPro" id="IPR050445">
    <property type="entry name" value="Bact_polysacc_biosynth/exp"/>
</dbReference>
<dbReference type="PANTHER" id="PTHR32309:SF13">
    <property type="entry name" value="FERRIC ENTEROBACTIN TRANSPORT PROTEIN FEPE"/>
    <property type="match status" value="1"/>
</dbReference>
<keyword evidence="2" id="KW-0812">Transmembrane</keyword>
<protein>
    <submittedName>
        <fullName evidence="4">Polysaccharide chain length determinant protein (PEP-CTERM system associated)</fullName>
    </submittedName>
</protein>
<feature type="transmembrane region" description="Helical" evidence="2">
    <location>
        <begin position="20"/>
        <end position="38"/>
    </location>
</feature>
<reference evidence="4 5" key="1">
    <citation type="submission" date="2019-03" db="EMBL/GenBank/DDBJ databases">
        <title>Genomic Encyclopedia of Type Strains, Phase IV (KMG-IV): sequencing the most valuable type-strain genomes for metagenomic binning, comparative biology and taxonomic classification.</title>
        <authorList>
            <person name="Goeker M."/>
        </authorList>
    </citation>
    <scope>NUCLEOTIDE SEQUENCE [LARGE SCALE GENOMIC DNA]</scope>
    <source>
        <strain evidence="4 5">DSM 16326</strain>
    </source>
</reference>
<gene>
    <name evidence="4" type="ORF">EDC23_0152</name>
</gene>
<keyword evidence="2" id="KW-1133">Transmembrane helix</keyword>
<dbReference type="GO" id="GO:0004713">
    <property type="term" value="F:protein tyrosine kinase activity"/>
    <property type="evidence" value="ECO:0007669"/>
    <property type="project" value="TreeGrafter"/>
</dbReference>
<keyword evidence="2" id="KW-0472">Membrane</keyword>
<dbReference type="PANTHER" id="PTHR32309">
    <property type="entry name" value="TYROSINE-PROTEIN KINASE"/>
    <property type="match status" value="1"/>
</dbReference>
<feature type="transmembrane region" description="Helical" evidence="2">
    <location>
        <begin position="488"/>
        <end position="508"/>
    </location>
</feature>
<dbReference type="InterPro" id="IPR032807">
    <property type="entry name" value="GNVR"/>
</dbReference>
<name>A0A4R8IRX0_9GAMM</name>
<evidence type="ECO:0000313" key="4">
    <source>
        <dbReference type="EMBL" id="TDY03782.1"/>
    </source>
</evidence>
<proteinExistence type="predicted"/>
<dbReference type="NCBIfam" id="TIGR03007">
    <property type="entry name" value="pepcterm_ChnLen"/>
    <property type="match status" value="1"/>
</dbReference>
<keyword evidence="5" id="KW-1185">Reference proteome</keyword>
<dbReference type="EMBL" id="SOQX01000001">
    <property type="protein sequence ID" value="TDY03782.1"/>
    <property type="molecule type" value="Genomic_DNA"/>
</dbReference>
<dbReference type="Proteomes" id="UP000294914">
    <property type="component" value="Unassembled WGS sequence"/>
</dbReference>
<dbReference type="OrthoDB" id="9795292at2"/>
<evidence type="ECO:0000313" key="5">
    <source>
        <dbReference type="Proteomes" id="UP000294914"/>
    </source>
</evidence>
<organism evidence="4 5">
    <name type="scientific">Thiohalophilus thiocyanatoxydans</name>
    <dbReference type="NCBI Taxonomy" id="381308"/>
    <lineage>
        <taxon>Bacteria</taxon>
        <taxon>Pseudomonadati</taxon>
        <taxon>Pseudomonadota</taxon>
        <taxon>Gammaproteobacteria</taxon>
        <taxon>Thiohalomonadales</taxon>
        <taxon>Thiohalophilaceae</taxon>
        <taxon>Thiohalophilus</taxon>
    </lineage>
</organism>
<feature type="region of interest" description="Disordered" evidence="1">
    <location>
        <begin position="300"/>
        <end position="319"/>
    </location>
</feature>
<dbReference type="Pfam" id="PF13807">
    <property type="entry name" value="GNVR"/>
    <property type="match status" value="1"/>
</dbReference>
<dbReference type="InterPro" id="IPR014345">
    <property type="entry name" value="XrtA_polysacc_chain"/>
</dbReference>